<dbReference type="SUPFAM" id="SSF52172">
    <property type="entry name" value="CheY-like"/>
    <property type="match status" value="1"/>
</dbReference>
<dbReference type="SMART" id="SM00448">
    <property type="entry name" value="REC"/>
    <property type="match status" value="1"/>
</dbReference>
<dbReference type="SUPFAM" id="SSF55874">
    <property type="entry name" value="ATPase domain of HSP90 chaperone/DNA topoisomerase II/histidine kinase"/>
    <property type="match status" value="1"/>
</dbReference>
<dbReference type="Proteomes" id="UP000198607">
    <property type="component" value="Unassembled WGS sequence"/>
</dbReference>
<evidence type="ECO:0000256" key="1">
    <source>
        <dbReference type="ARBA" id="ARBA00000085"/>
    </source>
</evidence>
<dbReference type="Gene3D" id="3.40.50.2300">
    <property type="match status" value="1"/>
</dbReference>
<dbReference type="Gene3D" id="3.30.565.10">
    <property type="entry name" value="Histidine kinase-like ATPase, C-terminal domain"/>
    <property type="match status" value="1"/>
</dbReference>
<keyword evidence="8" id="KW-1185">Reference proteome</keyword>
<name>A0A1G8AE01_9RHOO</name>
<dbReference type="InterPro" id="IPR003661">
    <property type="entry name" value="HisK_dim/P_dom"/>
</dbReference>
<dbReference type="EMBL" id="FNCY01000004">
    <property type="protein sequence ID" value="SDH19066.1"/>
    <property type="molecule type" value="Genomic_DNA"/>
</dbReference>
<dbReference type="InterPro" id="IPR001789">
    <property type="entry name" value="Sig_transdc_resp-reg_receiver"/>
</dbReference>
<gene>
    <name evidence="7" type="ORF">SAMN05660652_01355</name>
</gene>
<dbReference type="PROSITE" id="PS50109">
    <property type="entry name" value="HIS_KIN"/>
    <property type="match status" value="1"/>
</dbReference>
<comment type="catalytic activity">
    <reaction evidence="1">
        <text>ATP + protein L-histidine = ADP + protein N-phospho-L-histidine.</text>
        <dbReference type="EC" id="2.7.13.3"/>
    </reaction>
</comment>
<feature type="domain" description="Histidine kinase" evidence="5">
    <location>
        <begin position="181"/>
        <end position="421"/>
    </location>
</feature>
<dbReference type="InterPro" id="IPR036097">
    <property type="entry name" value="HisK_dim/P_sf"/>
</dbReference>
<dbReference type="Pfam" id="PF00072">
    <property type="entry name" value="Response_reg"/>
    <property type="match status" value="1"/>
</dbReference>
<dbReference type="InterPro" id="IPR003594">
    <property type="entry name" value="HATPase_dom"/>
</dbReference>
<dbReference type="GO" id="GO:0000155">
    <property type="term" value="F:phosphorelay sensor kinase activity"/>
    <property type="evidence" value="ECO:0007669"/>
    <property type="project" value="InterPro"/>
</dbReference>
<evidence type="ECO:0000313" key="7">
    <source>
        <dbReference type="EMBL" id="SDH19066.1"/>
    </source>
</evidence>
<protein>
    <recommendedName>
        <fullName evidence="2">histidine kinase</fullName>
        <ecNumber evidence="2">2.7.13.3</ecNumber>
    </recommendedName>
</protein>
<dbReference type="OrthoDB" id="224978at2"/>
<dbReference type="SMART" id="SM00388">
    <property type="entry name" value="HisKA"/>
    <property type="match status" value="1"/>
</dbReference>
<evidence type="ECO:0000259" key="6">
    <source>
        <dbReference type="PROSITE" id="PS50110"/>
    </source>
</evidence>
<sequence>MNENDIDRANGKKAHTILIIDDEPIFLEALGELLNPYYHVRAANSGQKALQALATEPTPDLVLLDVLMPDIDGFEVLKQLKENDTTVDIPVLFITALHDEDTEQRGLEMGAADYIHKPLKGLIVLSRIRAQLEARAAREMLRKNNLLLKNQVSQDAQAIEQVQRQLLQAEKMSAMGQLAAGIAHEINNPVGYIGSNLNTLEAYLKDIFSLVDAYENGVGTANFSEAKAQREAIDYSFLQQDTITLLSESKAGVERVRKIVSDLRDFSRISDSDWEWSDLHRGLESTLNIVRNELKYHCTVVKHYGELPLVRCLSSQINQVFINLLVNASQAIEGTGTITITTEACGADQVRVMIADTGKGIAPESIDKVFEPFFTTKPVGKGTGLGLSLSKGIVERHRGTLTVVSEPGKGATFSMTLPVDASPQGRNRS</sequence>
<dbReference type="InterPro" id="IPR036890">
    <property type="entry name" value="HATPase_C_sf"/>
</dbReference>
<feature type="domain" description="Response regulatory" evidence="6">
    <location>
        <begin position="16"/>
        <end position="132"/>
    </location>
</feature>
<accession>A0A1G8AE01</accession>
<dbReference type="SUPFAM" id="SSF47384">
    <property type="entry name" value="Homodimeric domain of signal transducing histidine kinase"/>
    <property type="match status" value="1"/>
</dbReference>
<dbReference type="EC" id="2.7.13.3" evidence="2"/>
<dbReference type="PROSITE" id="PS50110">
    <property type="entry name" value="RESPONSE_REGULATORY"/>
    <property type="match status" value="1"/>
</dbReference>
<proteinExistence type="predicted"/>
<dbReference type="STRING" id="83767.SAMN05660652_01355"/>
<dbReference type="PANTHER" id="PTHR43065:SF50">
    <property type="entry name" value="HISTIDINE KINASE"/>
    <property type="match status" value="1"/>
</dbReference>
<dbReference type="CDD" id="cd00082">
    <property type="entry name" value="HisKA"/>
    <property type="match status" value="1"/>
</dbReference>
<keyword evidence="7" id="KW-0808">Transferase</keyword>
<dbReference type="InterPro" id="IPR005467">
    <property type="entry name" value="His_kinase_dom"/>
</dbReference>
<dbReference type="AlphaFoldDB" id="A0A1G8AE01"/>
<organism evidence="7 8">
    <name type="scientific">Propionivibrio dicarboxylicus</name>
    <dbReference type="NCBI Taxonomy" id="83767"/>
    <lineage>
        <taxon>Bacteria</taxon>
        <taxon>Pseudomonadati</taxon>
        <taxon>Pseudomonadota</taxon>
        <taxon>Betaproteobacteria</taxon>
        <taxon>Rhodocyclales</taxon>
        <taxon>Rhodocyclaceae</taxon>
        <taxon>Propionivibrio</taxon>
    </lineage>
</organism>
<evidence type="ECO:0000256" key="2">
    <source>
        <dbReference type="ARBA" id="ARBA00012438"/>
    </source>
</evidence>
<dbReference type="PANTHER" id="PTHR43065">
    <property type="entry name" value="SENSOR HISTIDINE KINASE"/>
    <property type="match status" value="1"/>
</dbReference>
<dbReference type="InterPro" id="IPR004358">
    <property type="entry name" value="Sig_transdc_His_kin-like_C"/>
</dbReference>
<evidence type="ECO:0000313" key="8">
    <source>
        <dbReference type="Proteomes" id="UP000198607"/>
    </source>
</evidence>
<dbReference type="PRINTS" id="PR00344">
    <property type="entry name" value="BCTRLSENSOR"/>
</dbReference>
<keyword evidence="7" id="KW-0418">Kinase</keyword>
<keyword evidence="3 4" id="KW-0597">Phosphoprotein</keyword>
<dbReference type="RefSeq" id="WP_091935771.1">
    <property type="nucleotide sequence ID" value="NZ_FNCY01000004.1"/>
</dbReference>
<evidence type="ECO:0000256" key="3">
    <source>
        <dbReference type="ARBA" id="ARBA00022553"/>
    </source>
</evidence>
<evidence type="ECO:0000256" key="4">
    <source>
        <dbReference type="PROSITE-ProRule" id="PRU00169"/>
    </source>
</evidence>
<dbReference type="Pfam" id="PF02518">
    <property type="entry name" value="HATPase_c"/>
    <property type="match status" value="1"/>
</dbReference>
<dbReference type="SMART" id="SM00387">
    <property type="entry name" value="HATPase_c"/>
    <property type="match status" value="1"/>
</dbReference>
<evidence type="ECO:0000259" key="5">
    <source>
        <dbReference type="PROSITE" id="PS50109"/>
    </source>
</evidence>
<dbReference type="InterPro" id="IPR011006">
    <property type="entry name" value="CheY-like_superfamily"/>
</dbReference>
<dbReference type="Gene3D" id="1.10.287.130">
    <property type="match status" value="1"/>
</dbReference>
<feature type="modified residue" description="4-aspartylphosphate" evidence="4">
    <location>
        <position position="65"/>
    </location>
</feature>
<reference evidence="7 8" key="1">
    <citation type="submission" date="2016-10" db="EMBL/GenBank/DDBJ databases">
        <authorList>
            <person name="de Groot N.N."/>
        </authorList>
    </citation>
    <scope>NUCLEOTIDE SEQUENCE [LARGE SCALE GENOMIC DNA]</scope>
    <source>
        <strain evidence="7 8">DSM 5885</strain>
    </source>
</reference>